<dbReference type="GO" id="GO:0016812">
    <property type="term" value="F:hydrolase activity, acting on carbon-nitrogen (but not peptide) bonds, in cyclic amides"/>
    <property type="evidence" value="ECO:0007669"/>
    <property type="project" value="TreeGrafter"/>
</dbReference>
<accession>A0A382BIF7</accession>
<proteinExistence type="predicted"/>
<dbReference type="PANTHER" id="PTHR11647:SF1">
    <property type="entry name" value="COLLAPSIN RESPONSE MEDIATOR PROTEIN"/>
    <property type="match status" value="1"/>
</dbReference>
<feature type="non-terminal residue" evidence="2">
    <location>
        <position position="499"/>
    </location>
</feature>
<gene>
    <name evidence="2" type="ORF">METZ01_LOCUS166308</name>
</gene>
<sequence length="499" mass="54620">MMKRNALLLFSALFFWSCAPTANTAVNTNFAYDVVVRNGTVYDGSGSEGFIADVAISGDRIAKIGPKLSGKGKKEIDAAGMAVAPGFINMLSWAFNSLLRDGLSQSDIRQGVTLEVFGEGNSPGPLSEAMKSEMLDWNSGDDSDIPWVTLGEALTHLENKGVSTNVASFVGATTVRIHVVGYENRKATQEEISEMQALVREAMEEGAVGLGSSLIYAPADYADTDELIALSKVVGEYGGRYISHMRSEDKDLLKAYAELERIAREAGVGAEIYHLKASREPYWKLLDDLIDLVDKAREEGLDISADMYTYNASSTGLTGVIPTWVQEGGHEAWMARMRDPDVRPRLIKDLEAELTVQPPEGILLVGFRNEKMGQKYVGMTLAEAAEERGQAPTDAIIDMVLEDDSRIQCVYFSMSEENIRKKIALPWVAFCSDAGSVDPSWSTGMKHPRAYGSFSRVLGKYARDEGVITLAEGVRRLTSFPADNLKLKNRGRLKAGYYA</sequence>
<dbReference type="SUPFAM" id="SSF51338">
    <property type="entry name" value="Composite domain of metallo-dependent hydrolases"/>
    <property type="match status" value="1"/>
</dbReference>
<name>A0A382BIF7_9ZZZZ</name>
<reference evidence="2" key="1">
    <citation type="submission" date="2018-05" db="EMBL/GenBank/DDBJ databases">
        <authorList>
            <person name="Lanie J.A."/>
            <person name="Ng W.-L."/>
            <person name="Kazmierczak K.M."/>
            <person name="Andrzejewski T.M."/>
            <person name="Davidsen T.M."/>
            <person name="Wayne K.J."/>
            <person name="Tettelin H."/>
            <person name="Glass J.I."/>
            <person name="Rusch D."/>
            <person name="Podicherti R."/>
            <person name="Tsui H.-C.T."/>
            <person name="Winkler M.E."/>
        </authorList>
    </citation>
    <scope>NUCLEOTIDE SEQUENCE</scope>
</reference>
<dbReference type="InterPro" id="IPR013108">
    <property type="entry name" value="Amidohydro_3"/>
</dbReference>
<dbReference type="InterPro" id="IPR050378">
    <property type="entry name" value="Metallo-dep_Hydrolases_sf"/>
</dbReference>
<dbReference type="AlphaFoldDB" id="A0A382BIF7"/>
<feature type="domain" description="Amidohydrolase 3" evidence="1">
    <location>
        <begin position="74"/>
        <end position="499"/>
    </location>
</feature>
<protein>
    <recommendedName>
        <fullName evidence="1">Amidohydrolase 3 domain-containing protein</fullName>
    </recommendedName>
</protein>
<dbReference type="Gene3D" id="3.20.20.140">
    <property type="entry name" value="Metal-dependent hydrolases"/>
    <property type="match status" value="3"/>
</dbReference>
<dbReference type="InterPro" id="IPR032466">
    <property type="entry name" value="Metal_Hydrolase"/>
</dbReference>
<evidence type="ECO:0000313" key="2">
    <source>
        <dbReference type="EMBL" id="SVB13454.1"/>
    </source>
</evidence>
<dbReference type="PANTHER" id="PTHR11647">
    <property type="entry name" value="HYDRANTOINASE/DIHYDROPYRIMIDINASE FAMILY MEMBER"/>
    <property type="match status" value="1"/>
</dbReference>
<dbReference type="Pfam" id="PF07969">
    <property type="entry name" value="Amidohydro_3"/>
    <property type="match status" value="1"/>
</dbReference>
<dbReference type="InterPro" id="IPR011059">
    <property type="entry name" value="Metal-dep_hydrolase_composite"/>
</dbReference>
<dbReference type="EMBL" id="UINC01029914">
    <property type="protein sequence ID" value="SVB13454.1"/>
    <property type="molecule type" value="Genomic_DNA"/>
</dbReference>
<dbReference type="GO" id="GO:0005829">
    <property type="term" value="C:cytosol"/>
    <property type="evidence" value="ECO:0007669"/>
    <property type="project" value="TreeGrafter"/>
</dbReference>
<evidence type="ECO:0000259" key="1">
    <source>
        <dbReference type="Pfam" id="PF07969"/>
    </source>
</evidence>
<organism evidence="2">
    <name type="scientific">marine metagenome</name>
    <dbReference type="NCBI Taxonomy" id="408172"/>
    <lineage>
        <taxon>unclassified sequences</taxon>
        <taxon>metagenomes</taxon>
        <taxon>ecological metagenomes</taxon>
    </lineage>
</organism>
<dbReference type="SUPFAM" id="SSF51556">
    <property type="entry name" value="Metallo-dependent hydrolases"/>
    <property type="match status" value="1"/>
</dbReference>